<dbReference type="STRING" id="136037.A0A067QXS1"/>
<dbReference type="OMA" id="WGHKPET"/>
<keyword evidence="4" id="KW-0969">Cilium</keyword>
<keyword evidence="12" id="KW-1185">Reference proteome</keyword>
<organism evidence="11 12">
    <name type="scientific">Zootermopsis nevadensis</name>
    <name type="common">Dampwood termite</name>
    <dbReference type="NCBI Taxonomy" id="136037"/>
    <lineage>
        <taxon>Eukaryota</taxon>
        <taxon>Metazoa</taxon>
        <taxon>Ecdysozoa</taxon>
        <taxon>Arthropoda</taxon>
        <taxon>Hexapoda</taxon>
        <taxon>Insecta</taxon>
        <taxon>Pterygota</taxon>
        <taxon>Neoptera</taxon>
        <taxon>Polyneoptera</taxon>
        <taxon>Dictyoptera</taxon>
        <taxon>Blattodea</taxon>
        <taxon>Blattoidea</taxon>
        <taxon>Termitoidae</taxon>
        <taxon>Termopsidae</taxon>
        <taxon>Zootermopsis</taxon>
    </lineage>
</organism>
<evidence type="ECO:0000259" key="10">
    <source>
        <dbReference type="Pfam" id="PF13868"/>
    </source>
</evidence>
<accession>A0A067QXS1</accession>
<feature type="coiled-coil region" evidence="8">
    <location>
        <begin position="374"/>
        <end position="424"/>
    </location>
</feature>
<reference evidence="11 12" key="1">
    <citation type="journal article" date="2014" name="Nat. Commun.">
        <title>Molecular traces of alternative social organization in a termite genome.</title>
        <authorList>
            <person name="Terrapon N."/>
            <person name="Li C."/>
            <person name="Robertson H.M."/>
            <person name="Ji L."/>
            <person name="Meng X."/>
            <person name="Booth W."/>
            <person name="Chen Z."/>
            <person name="Childers C.P."/>
            <person name="Glastad K.M."/>
            <person name="Gokhale K."/>
            <person name="Gowin J."/>
            <person name="Gronenberg W."/>
            <person name="Hermansen R.A."/>
            <person name="Hu H."/>
            <person name="Hunt B.G."/>
            <person name="Huylmans A.K."/>
            <person name="Khalil S.M."/>
            <person name="Mitchell R.D."/>
            <person name="Munoz-Torres M.C."/>
            <person name="Mustard J.A."/>
            <person name="Pan H."/>
            <person name="Reese J.T."/>
            <person name="Scharf M.E."/>
            <person name="Sun F."/>
            <person name="Vogel H."/>
            <person name="Xiao J."/>
            <person name="Yang W."/>
            <person name="Yang Z."/>
            <person name="Yang Z."/>
            <person name="Zhou J."/>
            <person name="Zhu J."/>
            <person name="Brent C.S."/>
            <person name="Elsik C.G."/>
            <person name="Goodisman M.A."/>
            <person name="Liberles D.A."/>
            <person name="Roe R.M."/>
            <person name="Vargo E.L."/>
            <person name="Vilcinskas A."/>
            <person name="Wang J."/>
            <person name="Bornberg-Bauer E."/>
            <person name="Korb J."/>
            <person name="Zhang G."/>
            <person name="Liebig J."/>
        </authorList>
    </citation>
    <scope>NUCLEOTIDE SEQUENCE [LARGE SCALE GENOMIC DNA]</scope>
    <source>
        <tissue evidence="11">Whole organism</tissue>
    </source>
</reference>
<evidence type="ECO:0000256" key="2">
    <source>
        <dbReference type="ARBA" id="ARBA00022846"/>
    </source>
</evidence>
<dbReference type="FunCoup" id="A0A067QXS1">
    <property type="interactions" value="3"/>
</dbReference>
<keyword evidence="3 8" id="KW-0175">Coiled coil</keyword>
<feature type="domain" description="Trichohyalin-plectin-homology" evidence="10">
    <location>
        <begin position="194"/>
        <end position="537"/>
    </location>
</feature>
<dbReference type="EMBL" id="KK853131">
    <property type="protein sequence ID" value="KDR10930.1"/>
    <property type="molecule type" value="Genomic_DNA"/>
</dbReference>
<gene>
    <name evidence="11" type="ORF">L798_14452</name>
</gene>
<evidence type="ECO:0000313" key="11">
    <source>
        <dbReference type="EMBL" id="KDR10930.1"/>
    </source>
</evidence>
<feature type="region of interest" description="Disordered" evidence="9">
    <location>
        <begin position="53"/>
        <end position="82"/>
    </location>
</feature>
<dbReference type="InterPro" id="IPR043597">
    <property type="entry name" value="TPH_dom"/>
</dbReference>
<keyword evidence="2" id="KW-0282">Flagellum</keyword>
<evidence type="ECO:0000256" key="9">
    <source>
        <dbReference type="SAM" id="MobiDB-lite"/>
    </source>
</evidence>
<comment type="similarity">
    <text evidence="6">Belongs to the CFAP45 family.</text>
</comment>
<dbReference type="OrthoDB" id="1902038at2759"/>
<evidence type="ECO:0000256" key="1">
    <source>
        <dbReference type="ARBA" id="ARBA00004230"/>
    </source>
</evidence>
<evidence type="ECO:0000256" key="7">
    <source>
        <dbReference type="ARBA" id="ARBA00034142"/>
    </source>
</evidence>
<dbReference type="Proteomes" id="UP000027135">
    <property type="component" value="Unassembled WGS sequence"/>
</dbReference>
<evidence type="ECO:0000256" key="3">
    <source>
        <dbReference type="ARBA" id="ARBA00023054"/>
    </source>
</evidence>
<evidence type="ECO:0000256" key="5">
    <source>
        <dbReference type="ARBA" id="ARBA00023273"/>
    </source>
</evidence>
<evidence type="ECO:0000313" key="12">
    <source>
        <dbReference type="Proteomes" id="UP000027135"/>
    </source>
</evidence>
<feature type="coiled-coil region" evidence="8">
    <location>
        <begin position="300"/>
        <end position="327"/>
    </location>
</feature>
<keyword evidence="5" id="KW-0966">Cell projection</keyword>
<dbReference type="eggNOG" id="ENOG502QPRZ">
    <property type="taxonomic scope" value="Eukaryota"/>
</dbReference>
<dbReference type="Pfam" id="PF13868">
    <property type="entry name" value="TPH"/>
    <property type="match status" value="1"/>
</dbReference>
<proteinExistence type="inferred from homology"/>
<name>A0A067QXS1_ZOONE</name>
<dbReference type="AlphaFoldDB" id="A0A067QXS1"/>
<protein>
    <recommendedName>
        <fullName evidence="7">Cilia- and flagella-associated protein 45</fullName>
    </recommendedName>
</protein>
<dbReference type="InterPro" id="IPR033253">
    <property type="entry name" value="CFAP45"/>
</dbReference>
<evidence type="ECO:0000256" key="8">
    <source>
        <dbReference type="SAM" id="Coils"/>
    </source>
</evidence>
<dbReference type="GO" id="GO:0031514">
    <property type="term" value="C:motile cilium"/>
    <property type="evidence" value="ECO:0007669"/>
    <property type="project" value="UniProtKB-SubCell"/>
</dbReference>
<evidence type="ECO:0000256" key="6">
    <source>
        <dbReference type="ARBA" id="ARBA00034116"/>
    </source>
</evidence>
<dbReference type="PANTHER" id="PTHR15504:SF0">
    <property type="entry name" value="CILIA- AND FLAGELLA-ASSOCIATED PROTEIN 45"/>
    <property type="match status" value="1"/>
</dbReference>
<dbReference type="InParanoid" id="A0A067QXS1"/>
<dbReference type="PANTHER" id="PTHR15504">
    <property type="entry name" value="NASOPHARYNGEAL EPITHELIUM SPECIFIC PROTEIN 1"/>
    <property type="match status" value="1"/>
</dbReference>
<comment type="subcellular location">
    <subcellularLocation>
        <location evidence="1">Cell projection</location>
        <location evidence="1">Cilium</location>
        <location evidence="1">Flagellum</location>
    </subcellularLocation>
</comment>
<feature type="coiled-coil region" evidence="8">
    <location>
        <begin position="186"/>
        <end position="260"/>
    </location>
</feature>
<sequence>MNVSWNVKPNTLNVGQYPPDYRPPMSCYSDLTLDSSLFAMAPQNSILSHQRCETNVSKNSRKKQHTKSETGLASTPRKRTPGGKEVIHIVKYDDKIRELIVPSLERTVHPTLLDINEFNRIKQQAKVITMQDRLHMLEEADKRNNELMQKCKVRKDEMCKWSQKQKHGQKYSLLESHAHHQATHLLRRAFEMKQDQEDEVKRANRLIMGIKCHAIRDAQIAERKQIEKDLEDEERCLDQMMEEERRRALLDEEKREEKEQLKKGLYVKQIQQQIKEKEMEKILELEHKEEESRLITEAQVQATLDEIEAYNKKVAQQKQMRDDLNEINRQIEHFHALEQEKSHINDLRVQEYMRLKAEREMAREKELKAHRMAREREIARLMALQQHQQDLQAEAYELNALRMQEEVEREFRNKERAAMRKKKENDAAIKKAREEQILDRRRMEALEIACEKQTFKQVLKAQKEAAEKQRLDDLKKKHITQQYRSDIIKQINEKEHERIKKKQSKFEEEVALKMEELQRQGNMKDAIKKKIEELRIHKVPQVYIKEIERQLKLR</sequence>
<evidence type="ECO:0000256" key="4">
    <source>
        <dbReference type="ARBA" id="ARBA00023069"/>
    </source>
</evidence>